<dbReference type="GeneID" id="34218576"/>
<reference evidence="3 4" key="1">
    <citation type="submission" date="2017-09" db="EMBL/GenBank/DDBJ databases">
        <title>Large-scale bioinformatics analysis of Bacillus genomes uncovers conserved roles of natural products in bacterial physiology.</title>
        <authorList>
            <consortium name="Agbiome Team Llc"/>
            <person name="Bleich R.M."/>
            <person name="Grubbs K.J."/>
            <person name="Santa Maria K.C."/>
            <person name="Allen S.E."/>
            <person name="Farag S."/>
            <person name="Shank E.A."/>
            <person name="Bowers A."/>
        </authorList>
    </citation>
    <scope>NUCLEOTIDE SEQUENCE [LARGE SCALE GENOMIC DNA]</scope>
    <source>
        <strain evidence="3 4">AFS037265</strain>
    </source>
</reference>
<protein>
    <recommendedName>
        <fullName evidence="1">CdiI immunity protein domain-containing protein</fullName>
    </recommendedName>
</protein>
<dbReference type="EMBL" id="NUTL01000321">
    <property type="protein sequence ID" value="PHE82235.1"/>
    <property type="molecule type" value="Genomic_DNA"/>
</dbReference>
<dbReference type="Proteomes" id="UP001248134">
    <property type="component" value="Unassembled WGS sequence"/>
</dbReference>
<dbReference type="KEGG" id="bmyc:DJ92_4732"/>
<dbReference type="InterPro" id="IPR041129">
    <property type="entry name" value="CdiI_2"/>
</dbReference>
<evidence type="ECO:0000313" key="4">
    <source>
        <dbReference type="Proteomes" id="UP000221918"/>
    </source>
</evidence>
<dbReference type="EMBL" id="VLYX01000045">
    <property type="protein sequence ID" value="MDR4328997.1"/>
    <property type="molecule type" value="Genomic_DNA"/>
</dbReference>
<name>A0A2A8AZN4_9BACI</name>
<dbReference type="AlphaFoldDB" id="A0A2A8AZN4"/>
<dbReference type="RefSeq" id="WP_003203825.1">
    <property type="nucleotide sequence ID" value="NZ_CM000743.1"/>
</dbReference>
<gene>
    <name evidence="3" type="ORF">COF81_31590</name>
    <name evidence="2" type="ORF">FOS08_24825</name>
</gene>
<evidence type="ECO:0000313" key="3">
    <source>
        <dbReference type="EMBL" id="PHE82235.1"/>
    </source>
</evidence>
<accession>C3AVP1</accession>
<comment type="caution">
    <text evidence="2">The sequence shown here is derived from an EMBL/GenBank/DDBJ whole genome shotgun (WGS) entry which is preliminary data.</text>
</comment>
<dbReference type="Pfam" id="PF18593">
    <property type="entry name" value="CdiI_2"/>
    <property type="match status" value="1"/>
</dbReference>
<sequence length="100" mass="11806">MEDRYNPYEELGDFLAGTFHQDIESPEEALNEFIMEVTKICIENTKNDILSFLNSNLTDSEKEEFIKYNTYIYYPALNLTPIEWLKQTLETLKEALKSKK</sequence>
<evidence type="ECO:0000259" key="1">
    <source>
        <dbReference type="Pfam" id="PF18593"/>
    </source>
</evidence>
<evidence type="ECO:0000313" key="2">
    <source>
        <dbReference type="EMBL" id="MDR4328997.1"/>
    </source>
</evidence>
<accession>A0A2A8AZN4</accession>
<organism evidence="2 5">
    <name type="scientific">Bacillus pseudomycoides</name>
    <dbReference type="NCBI Taxonomy" id="64104"/>
    <lineage>
        <taxon>Bacteria</taxon>
        <taxon>Bacillati</taxon>
        <taxon>Bacillota</taxon>
        <taxon>Bacilli</taxon>
        <taxon>Bacillales</taxon>
        <taxon>Bacillaceae</taxon>
        <taxon>Bacillus</taxon>
        <taxon>Bacillus cereus group</taxon>
    </lineage>
</organism>
<dbReference type="Proteomes" id="UP000221918">
    <property type="component" value="Unassembled WGS sequence"/>
</dbReference>
<feature type="domain" description="CdiI immunity protein" evidence="1">
    <location>
        <begin position="8"/>
        <end position="88"/>
    </location>
</feature>
<proteinExistence type="predicted"/>
<reference evidence="2" key="2">
    <citation type="submission" date="2019-07" db="EMBL/GenBank/DDBJ databases">
        <title>Phylogenomic Reclassification of ATCC Bacillus Strains and Various Taxa within the Genus Bacillus.</title>
        <authorList>
            <person name="Riojas M.A."/>
            <person name="Frank A.M."/>
            <person name="Fenn S.L."/>
            <person name="King S.P."/>
            <person name="Brower S.M."/>
            <person name="Hazbon M.H."/>
        </authorList>
    </citation>
    <scope>NUCLEOTIDE SEQUENCE</scope>
    <source>
        <strain evidence="2">NR-12239</strain>
    </source>
</reference>
<evidence type="ECO:0000313" key="5">
    <source>
        <dbReference type="Proteomes" id="UP001248134"/>
    </source>
</evidence>